<feature type="region of interest" description="Disordered" evidence="1">
    <location>
        <begin position="1"/>
        <end position="32"/>
    </location>
</feature>
<dbReference type="EMBL" id="CAEY01001011">
    <property type="status" value="NOT_ANNOTATED_CDS"/>
    <property type="molecule type" value="Genomic_DNA"/>
</dbReference>
<protein>
    <submittedName>
        <fullName evidence="2">Uncharacterized protein</fullName>
    </submittedName>
</protein>
<reference evidence="3" key="1">
    <citation type="submission" date="2011-08" db="EMBL/GenBank/DDBJ databases">
        <authorList>
            <person name="Rombauts S."/>
        </authorList>
    </citation>
    <scope>NUCLEOTIDE SEQUENCE</scope>
    <source>
        <strain evidence="3">London</strain>
    </source>
</reference>
<dbReference type="AlphaFoldDB" id="T1L339"/>
<evidence type="ECO:0000313" key="2">
    <source>
        <dbReference type="EnsemblMetazoa" id="tetur35g00130.1"/>
    </source>
</evidence>
<dbReference type="HOGENOM" id="CLU_2457702_0_0_1"/>
<dbReference type="EnsemblMetazoa" id="tetur35g00130.1">
    <property type="protein sequence ID" value="tetur35g00130.1"/>
    <property type="gene ID" value="tetur35g00130"/>
</dbReference>
<keyword evidence="3" id="KW-1185">Reference proteome</keyword>
<reference evidence="2" key="2">
    <citation type="submission" date="2015-06" db="UniProtKB">
        <authorList>
            <consortium name="EnsemblMetazoa"/>
        </authorList>
    </citation>
    <scope>IDENTIFICATION</scope>
</reference>
<sequence>MSKREENSKKGRKPRKDLHENSNSDNSNMRFNKFNGMTKCNGSLYQLIYNQPRLSRKPLLSQQRQPFCFALNSLLTESNYFHCKQFQFI</sequence>
<organism evidence="2 3">
    <name type="scientific">Tetranychus urticae</name>
    <name type="common">Two-spotted spider mite</name>
    <dbReference type="NCBI Taxonomy" id="32264"/>
    <lineage>
        <taxon>Eukaryota</taxon>
        <taxon>Metazoa</taxon>
        <taxon>Ecdysozoa</taxon>
        <taxon>Arthropoda</taxon>
        <taxon>Chelicerata</taxon>
        <taxon>Arachnida</taxon>
        <taxon>Acari</taxon>
        <taxon>Acariformes</taxon>
        <taxon>Trombidiformes</taxon>
        <taxon>Prostigmata</taxon>
        <taxon>Eleutherengona</taxon>
        <taxon>Raphignathae</taxon>
        <taxon>Tetranychoidea</taxon>
        <taxon>Tetranychidae</taxon>
        <taxon>Tetranychus</taxon>
    </lineage>
</organism>
<evidence type="ECO:0000256" key="1">
    <source>
        <dbReference type="SAM" id="MobiDB-lite"/>
    </source>
</evidence>
<proteinExistence type="predicted"/>
<accession>T1L339</accession>
<name>T1L339_TETUR</name>
<dbReference type="Proteomes" id="UP000015104">
    <property type="component" value="Unassembled WGS sequence"/>
</dbReference>
<evidence type="ECO:0000313" key="3">
    <source>
        <dbReference type="Proteomes" id="UP000015104"/>
    </source>
</evidence>